<dbReference type="EMBL" id="JASPKZ010010287">
    <property type="protein sequence ID" value="KAJ9574442.1"/>
    <property type="molecule type" value="Genomic_DNA"/>
</dbReference>
<accession>A0AAD7Z6B5</accession>
<proteinExistence type="predicted"/>
<feature type="non-terminal residue" evidence="1">
    <location>
        <position position="1"/>
    </location>
</feature>
<protein>
    <submittedName>
        <fullName evidence="1">Uncharacterized protein</fullName>
    </submittedName>
</protein>
<reference evidence="1" key="1">
    <citation type="journal article" date="2023" name="IScience">
        <title>Live-bearing cockroach genome reveals convergent evolutionary mechanisms linked to viviparity in insects and beyond.</title>
        <authorList>
            <person name="Fouks B."/>
            <person name="Harrison M.C."/>
            <person name="Mikhailova A.A."/>
            <person name="Marchal E."/>
            <person name="English S."/>
            <person name="Carruthers M."/>
            <person name="Jennings E.C."/>
            <person name="Chiamaka E.L."/>
            <person name="Frigard R.A."/>
            <person name="Pippel M."/>
            <person name="Attardo G.M."/>
            <person name="Benoit J.B."/>
            <person name="Bornberg-Bauer E."/>
            <person name="Tobe S.S."/>
        </authorList>
    </citation>
    <scope>NUCLEOTIDE SEQUENCE</scope>
    <source>
        <strain evidence="1">Stay&amp;Tobe</strain>
    </source>
</reference>
<name>A0AAD7Z6B5_DIPPU</name>
<organism evidence="1 2">
    <name type="scientific">Diploptera punctata</name>
    <name type="common">Pacific beetle cockroach</name>
    <dbReference type="NCBI Taxonomy" id="6984"/>
    <lineage>
        <taxon>Eukaryota</taxon>
        <taxon>Metazoa</taxon>
        <taxon>Ecdysozoa</taxon>
        <taxon>Arthropoda</taxon>
        <taxon>Hexapoda</taxon>
        <taxon>Insecta</taxon>
        <taxon>Pterygota</taxon>
        <taxon>Neoptera</taxon>
        <taxon>Polyneoptera</taxon>
        <taxon>Dictyoptera</taxon>
        <taxon>Blattodea</taxon>
        <taxon>Blaberoidea</taxon>
        <taxon>Blaberidae</taxon>
        <taxon>Diplopterinae</taxon>
        <taxon>Diploptera</taxon>
    </lineage>
</organism>
<dbReference type="AlphaFoldDB" id="A0AAD7Z6B5"/>
<evidence type="ECO:0000313" key="2">
    <source>
        <dbReference type="Proteomes" id="UP001233999"/>
    </source>
</evidence>
<sequence>VRVLKLPYGGTMTLGSTQLLMEMSTSAEKVLGCYFTEYLNCVRLEYLNCVRLECLNCVRLDFRLFFNRLQYLNCVRLELEFVGKASTNIV</sequence>
<reference evidence="1" key="2">
    <citation type="submission" date="2023-05" db="EMBL/GenBank/DDBJ databases">
        <authorList>
            <person name="Fouks B."/>
        </authorList>
    </citation>
    <scope>NUCLEOTIDE SEQUENCE</scope>
    <source>
        <strain evidence="1">Stay&amp;Tobe</strain>
        <tissue evidence="1">Testes</tissue>
    </source>
</reference>
<feature type="non-terminal residue" evidence="1">
    <location>
        <position position="90"/>
    </location>
</feature>
<dbReference type="Proteomes" id="UP001233999">
    <property type="component" value="Unassembled WGS sequence"/>
</dbReference>
<keyword evidence="2" id="KW-1185">Reference proteome</keyword>
<comment type="caution">
    <text evidence="1">The sequence shown here is derived from an EMBL/GenBank/DDBJ whole genome shotgun (WGS) entry which is preliminary data.</text>
</comment>
<evidence type="ECO:0000313" key="1">
    <source>
        <dbReference type="EMBL" id="KAJ9574442.1"/>
    </source>
</evidence>
<gene>
    <name evidence="1" type="ORF">L9F63_008368</name>
</gene>